<protein>
    <recommendedName>
        <fullName evidence="3">Resolvase</fullName>
    </recommendedName>
</protein>
<keyword evidence="2" id="KW-1185">Reference proteome</keyword>
<dbReference type="AlphaFoldDB" id="A0A7I7NQ22"/>
<name>A0A7I7NQ22_9MYCO</name>
<accession>A0A7I7NQ22</accession>
<proteinExistence type="predicted"/>
<evidence type="ECO:0008006" key="3">
    <source>
        <dbReference type="Google" id="ProtNLM"/>
    </source>
</evidence>
<evidence type="ECO:0000313" key="1">
    <source>
        <dbReference type="EMBL" id="BBX97617.1"/>
    </source>
</evidence>
<organism evidence="1 2">
    <name type="scientific">Mycobacterium lacus</name>
    <dbReference type="NCBI Taxonomy" id="169765"/>
    <lineage>
        <taxon>Bacteria</taxon>
        <taxon>Bacillati</taxon>
        <taxon>Actinomycetota</taxon>
        <taxon>Actinomycetes</taxon>
        <taxon>Mycobacteriales</taxon>
        <taxon>Mycobacteriaceae</taxon>
        <taxon>Mycobacterium</taxon>
    </lineage>
</organism>
<evidence type="ECO:0000313" key="2">
    <source>
        <dbReference type="Proteomes" id="UP000466396"/>
    </source>
</evidence>
<gene>
    <name evidence="1" type="ORF">MLAC_29110</name>
</gene>
<dbReference type="Proteomes" id="UP000466396">
    <property type="component" value="Chromosome"/>
</dbReference>
<sequence length="65" mass="6836">MQAALAAQGRGLVVVDTAEVDDDLVRDMTEILTSMCARLYGKRAAENRARRALAAAAATEDAEAA</sequence>
<dbReference type="EMBL" id="AP022581">
    <property type="protein sequence ID" value="BBX97617.1"/>
    <property type="molecule type" value="Genomic_DNA"/>
</dbReference>
<dbReference type="Gene3D" id="1.10.287.2170">
    <property type="match status" value="1"/>
</dbReference>
<dbReference type="KEGG" id="mlj:MLAC_29110"/>
<reference evidence="1 2" key="1">
    <citation type="journal article" date="2019" name="Emerg. Microbes Infect.">
        <title>Comprehensive subspecies identification of 175 nontuberculous mycobacteria species based on 7547 genomic profiles.</title>
        <authorList>
            <person name="Matsumoto Y."/>
            <person name="Kinjo T."/>
            <person name="Motooka D."/>
            <person name="Nabeya D."/>
            <person name="Jung N."/>
            <person name="Uechi K."/>
            <person name="Horii T."/>
            <person name="Iida T."/>
            <person name="Fujita J."/>
            <person name="Nakamura S."/>
        </authorList>
    </citation>
    <scope>NUCLEOTIDE SEQUENCE [LARGE SCALE GENOMIC DNA]</scope>
    <source>
        <strain evidence="1 2">JCM 15657</strain>
    </source>
</reference>